<feature type="region of interest" description="Disordered" evidence="1">
    <location>
        <begin position="338"/>
        <end position="365"/>
    </location>
</feature>
<dbReference type="GO" id="GO:0030687">
    <property type="term" value="C:preribosome, large subunit precursor"/>
    <property type="evidence" value="ECO:0007669"/>
    <property type="project" value="TreeGrafter"/>
</dbReference>
<dbReference type="Proteomes" id="UP000700596">
    <property type="component" value="Unassembled WGS sequence"/>
</dbReference>
<feature type="compositionally biased region" description="Acidic residues" evidence="1">
    <location>
        <begin position="107"/>
        <end position="117"/>
    </location>
</feature>
<dbReference type="PROSITE" id="PS00028">
    <property type="entry name" value="ZINC_FINGER_C2H2_1"/>
    <property type="match status" value="1"/>
</dbReference>
<feature type="compositionally biased region" description="Low complexity" evidence="1">
    <location>
        <begin position="273"/>
        <end position="285"/>
    </location>
</feature>
<evidence type="ECO:0000313" key="4">
    <source>
        <dbReference type="Proteomes" id="UP000700596"/>
    </source>
</evidence>
<dbReference type="InterPro" id="IPR040025">
    <property type="entry name" value="Znf622/Rei1/Reh1"/>
</dbReference>
<feature type="compositionally biased region" description="Basic and acidic residues" evidence="1">
    <location>
        <begin position="90"/>
        <end position="105"/>
    </location>
</feature>
<dbReference type="InterPro" id="IPR041661">
    <property type="entry name" value="ZN622/Rei1/Reh1_Znf-C2H2"/>
</dbReference>
<feature type="compositionally biased region" description="Low complexity" evidence="1">
    <location>
        <begin position="1"/>
        <end position="25"/>
    </location>
</feature>
<keyword evidence="3" id="KW-0863">Zinc-finger</keyword>
<protein>
    <submittedName>
        <fullName evidence="3">C2H2 type zinc-finger-domain-containing protein</fullName>
    </submittedName>
</protein>
<feature type="region of interest" description="Disordered" evidence="1">
    <location>
        <begin position="217"/>
        <end position="295"/>
    </location>
</feature>
<feature type="region of interest" description="Disordered" evidence="1">
    <location>
        <begin position="1"/>
        <end position="37"/>
    </location>
</feature>
<dbReference type="GO" id="GO:0042273">
    <property type="term" value="P:ribosomal large subunit biogenesis"/>
    <property type="evidence" value="ECO:0007669"/>
    <property type="project" value="TreeGrafter"/>
</dbReference>
<reference evidence="3" key="1">
    <citation type="journal article" date="2021" name="Nat. Commun.">
        <title>Genetic determinants of endophytism in the Arabidopsis root mycobiome.</title>
        <authorList>
            <person name="Mesny F."/>
            <person name="Miyauchi S."/>
            <person name="Thiergart T."/>
            <person name="Pickel B."/>
            <person name="Atanasova L."/>
            <person name="Karlsson M."/>
            <person name="Huettel B."/>
            <person name="Barry K.W."/>
            <person name="Haridas S."/>
            <person name="Chen C."/>
            <person name="Bauer D."/>
            <person name="Andreopoulos W."/>
            <person name="Pangilinan J."/>
            <person name="LaButti K."/>
            <person name="Riley R."/>
            <person name="Lipzen A."/>
            <person name="Clum A."/>
            <person name="Drula E."/>
            <person name="Henrissat B."/>
            <person name="Kohler A."/>
            <person name="Grigoriev I.V."/>
            <person name="Martin F.M."/>
            <person name="Hacquard S."/>
        </authorList>
    </citation>
    <scope>NUCLEOTIDE SEQUENCE</scope>
    <source>
        <strain evidence="3">MPI-CAGE-CH-0243</strain>
    </source>
</reference>
<accession>A0A9P9I6Y0</accession>
<evidence type="ECO:0000259" key="2">
    <source>
        <dbReference type="PROSITE" id="PS00028"/>
    </source>
</evidence>
<comment type="caution">
    <text evidence="3">The sequence shown here is derived from an EMBL/GenBank/DDBJ whole genome shotgun (WGS) entry which is preliminary data.</text>
</comment>
<feature type="domain" description="C2H2-type" evidence="2">
    <location>
        <begin position="42"/>
        <end position="64"/>
    </location>
</feature>
<keyword evidence="4" id="KW-1185">Reference proteome</keyword>
<name>A0A9P9I6Y0_9PLEO</name>
<feature type="region of interest" description="Disordered" evidence="1">
    <location>
        <begin position="90"/>
        <end position="120"/>
    </location>
</feature>
<evidence type="ECO:0000313" key="3">
    <source>
        <dbReference type="EMBL" id="KAH7110101.1"/>
    </source>
</evidence>
<dbReference type="PANTHER" id="PTHR13182:SF8">
    <property type="entry name" value="CYTOPLASMIC 60S SUBUNIT BIOGENESIS FACTOR ZNF622"/>
    <property type="match status" value="1"/>
</dbReference>
<gene>
    <name evidence="3" type="ORF">B0J11DRAFT_499356</name>
</gene>
<dbReference type="OrthoDB" id="19329at2759"/>
<dbReference type="InterPro" id="IPR013087">
    <property type="entry name" value="Znf_C2H2_type"/>
</dbReference>
<dbReference type="PANTHER" id="PTHR13182">
    <property type="entry name" value="ZINC FINGER PROTEIN 622"/>
    <property type="match status" value="1"/>
</dbReference>
<organism evidence="3 4">
    <name type="scientific">Dendryphion nanum</name>
    <dbReference type="NCBI Taxonomy" id="256645"/>
    <lineage>
        <taxon>Eukaryota</taxon>
        <taxon>Fungi</taxon>
        <taxon>Dikarya</taxon>
        <taxon>Ascomycota</taxon>
        <taxon>Pezizomycotina</taxon>
        <taxon>Dothideomycetes</taxon>
        <taxon>Pleosporomycetidae</taxon>
        <taxon>Pleosporales</taxon>
        <taxon>Torulaceae</taxon>
        <taxon>Dendryphion</taxon>
    </lineage>
</organism>
<keyword evidence="3" id="KW-0862">Zinc</keyword>
<evidence type="ECO:0000256" key="1">
    <source>
        <dbReference type="SAM" id="MobiDB-lite"/>
    </source>
</evidence>
<dbReference type="GO" id="GO:0008270">
    <property type="term" value="F:zinc ion binding"/>
    <property type="evidence" value="ECO:0007669"/>
    <property type="project" value="UniProtKB-KW"/>
</dbReference>
<proteinExistence type="predicted"/>
<keyword evidence="3" id="KW-0479">Metal-binding</keyword>
<dbReference type="AlphaFoldDB" id="A0A9P9I6Y0"/>
<dbReference type="InterPro" id="IPR036236">
    <property type="entry name" value="Znf_C2H2_sf"/>
</dbReference>
<dbReference type="SUPFAM" id="SSF57667">
    <property type="entry name" value="beta-beta-alpha zinc fingers"/>
    <property type="match status" value="1"/>
</dbReference>
<dbReference type="EMBL" id="JAGMWT010000029">
    <property type="protein sequence ID" value="KAH7110101.1"/>
    <property type="molecule type" value="Genomic_DNA"/>
</dbReference>
<dbReference type="Pfam" id="PF12756">
    <property type="entry name" value="zf-C2H2_2"/>
    <property type="match status" value="1"/>
</dbReference>
<sequence length="365" mass="40700">MTATATTATNTSSAASATSATNTTAHDAPQLPIPGPRQSWACNSCQISFDDGQAQRAHMKSSWHVYNLKRKIASLPSISLDIFKDQIEKAKPESPKRKGEEKAEETPAIEESDEEDVGSPRQCLFCPQKFDDDSNEFESTLEHMYTVHGLFIPDPSMISDLESFLGYLATGVRVWHECLYCGTTRNSTQAIQSHMRDSSHCMLNMEREPELLEFWEPRSDGEDDIPSNVAKASAGSGKELQLLSGKKVGSRADPRRRMRTRDTSLILRNDIEPSLSASSASPGPSEKQSFGHRQLARREEMSLRNIDPQQRHALVLAEKRSQVQESVASRARDWSYARKANKQKHDQAHGPLAWAKGGMHNLLPR</sequence>